<protein>
    <submittedName>
        <fullName evidence="1">Uncharacterized protein</fullName>
    </submittedName>
</protein>
<sequence length="63" mass="7219">MSSHFRTLTVVAEIPDESDLRYCGYAAEVARKALEQAGFVVSRVRNEHNEDGEMPPWRAEIPW</sequence>
<gene>
    <name evidence="1" type="ORF">Ade02nite_19020</name>
</gene>
<dbReference type="Proteomes" id="UP000609879">
    <property type="component" value="Unassembled WGS sequence"/>
</dbReference>
<name>A0ABQ3XZT5_9ACTN</name>
<proteinExistence type="predicted"/>
<accession>A0ABQ3XZT5</accession>
<dbReference type="RefSeq" id="WP_203761191.1">
    <property type="nucleotide sequence ID" value="NZ_BAAABO010000029.1"/>
</dbReference>
<keyword evidence="2" id="KW-1185">Reference proteome</keyword>
<comment type="caution">
    <text evidence="1">The sequence shown here is derived from an EMBL/GenBank/DDBJ whole genome shotgun (WGS) entry which is preliminary data.</text>
</comment>
<organism evidence="1 2">
    <name type="scientific">Paractinoplanes deccanensis</name>
    <dbReference type="NCBI Taxonomy" id="113561"/>
    <lineage>
        <taxon>Bacteria</taxon>
        <taxon>Bacillati</taxon>
        <taxon>Actinomycetota</taxon>
        <taxon>Actinomycetes</taxon>
        <taxon>Micromonosporales</taxon>
        <taxon>Micromonosporaceae</taxon>
        <taxon>Paractinoplanes</taxon>
    </lineage>
</organism>
<evidence type="ECO:0000313" key="1">
    <source>
        <dbReference type="EMBL" id="GID73261.1"/>
    </source>
</evidence>
<reference evidence="1 2" key="1">
    <citation type="submission" date="2021-01" db="EMBL/GenBank/DDBJ databases">
        <title>Whole genome shotgun sequence of Actinoplanes deccanensis NBRC 13994.</title>
        <authorList>
            <person name="Komaki H."/>
            <person name="Tamura T."/>
        </authorList>
    </citation>
    <scope>NUCLEOTIDE SEQUENCE [LARGE SCALE GENOMIC DNA]</scope>
    <source>
        <strain evidence="1 2">NBRC 13994</strain>
    </source>
</reference>
<dbReference type="EMBL" id="BOMI01000033">
    <property type="protein sequence ID" value="GID73261.1"/>
    <property type="molecule type" value="Genomic_DNA"/>
</dbReference>
<evidence type="ECO:0000313" key="2">
    <source>
        <dbReference type="Proteomes" id="UP000609879"/>
    </source>
</evidence>